<accession>A0A6J6XGZ2</accession>
<evidence type="ECO:0000259" key="3">
    <source>
        <dbReference type="Pfam" id="PF00501"/>
    </source>
</evidence>
<name>A0A6J6XGZ2_9ZZZZ</name>
<protein>
    <submittedName>
        <fullName evidence="5">Unannotated protein</fullName>
    </submittedName>
</protein>
<dbReference type="Pfam" id="PF00501">
    <property type="entry name" value="AMP-binding"/>
    <property type="match status" value="1"/>
</dbReference>
<evidence type="ECO:0000256" key="1">
    <source>
        <dbReference type="ARBA" id="ARBA00006432"/>
    </source>
</evidence>
<comment type="similarity">
    <text evidence="1">Belongs to the ATP-dependent AMP-binding enzyme family.</text>
</comment>
<dbReference type="InterPro" id="IPR025110">
    <property type="entry name" value="AMP-bd_C"/>
</dbReference>
<gene>
    <name evidence="5" type="ORF">UFOPK2992_00690</name>
</gene>
<dbReference type="Gene3D" id="3.40.50.12780">
    <property type="entry name" value="N-terminal domain of ligase-like"/>
    <property type="match status" value="1"/>
</dbReference>
<keyword evidence="2" id="KW-0436">Ligase</keyword>
<feature type="domain" description="AMP-binding enzyme C-terminal" evidence="4">
    <location>
        <begin position="287"/>
        <end position="362"/>
    </location>
</feature>
<organism evidence="5">
    <name type="scientific">freshwater metagenome</name>
    <dbReference type="NCBI Taxonomy" id="449393"/>
    <lineage>
        <taxon>unclassified sequences</taxon>
        <taxon>metagenomes</taxon>
        <taxon>ecological metagenomes</taxon>
    </lineage>
</organism>
<evidence type="ECO:0000313" key="5">
    <source>
        <dbReference type="EMBL" id="CAB4795043.1"/>
    </source>
</evidence>
<dbReference type="Pfam" id="PF13193">
    <property type="entry name" value="AMP-binding_C"/>
    <property type="match status" value="1"/>
</dbReference>
<dbReference type="GO" id="GO:0006631">
    <property type="term" value="P:fatty acid metabolic process"/>
    <property type="evidence" value="ECO:0007669"/>
    <property type="project" value="TreeGrafter"/>
</dbReference>
<dbReference type="InterPro" id="IPR000873">
    <property type="entry name" value="AMP-dep_synth/lig_dom"/>
</dbReference>
<dbReference type="EMBL" id="CAFAAI010000099">
    <property type="protein sequence ID" value="CAB4795043.1"/>
    <property type="molecule type" value="Genomic_DNA"/>
</dbReference>
<dbReference type="InterPro" id="IPR020845">
    <property type="entry name" value="AMP-binding_CS"/>
</dbReference>
<dbReference type="InterPro" id="IPR045851">
    <property type="entry name" value="AMP-bd_C_sf"/>
</dbReference>
<dbReference type="Gene3D" id="3.30.300.30">
    <property type="match status" value="1"/>
</dbReference>
<evidence type="ECO:0000259" key="4">
    <source>
        <dbReference type="Pfam" id="PF13193"/>
    </source>
</evidence>
<dbReference type="GO" id="GO:0031956">
    <property type="term" value="F:medium-chain fatty acid-CoA ligase activity"/>
    <property type="evidence" value="ECO:0007669"/>
    <property type="project" value="TreeGrafter"/>
</dbReference>
<sequence length="383" mass="40283">MHQLVALDLAGGPDFVGALQQVWHDGDAALPIDQRLSTAARAEVMRSMAAGAVIDTSGRSTLNESRPVEPGDALVVATSGSTGEPKGVVLTHNAVAASADATSKRLGVTDDDHWLACLPLSHVGGLSVITRALHRGTALTVLPRFDADAVTQAAARGATLTSLVATALARIDPSIFRCIVLGGGPPPDPRPANTVTTYGLTETGSGVVYDGVALDGVEIEIASDGEILLRCPMMLRTYRNGQSPIDSRGFLHTDDLGHWLPDGRLSVQGRRGDLIITGGENVWPEIVEATLVLHPGVEEVGVVGVDDAQWGQAVAAWVVPSDPANPPSLDDLRGFAREHIAAFMAPRSLFIVPQLPRTNIGKLQRSRLRSLHASAQGTQPHES</sequence>
<dbReference type="PANTHER" id="PTHR43201:SF5">
    <property type="entry name" value="MEDIUM-CHAIN ACYL-COA LIGASE ACSF2, MITOCHONDRIAL"/>
    <property type="match status" value="1"/>
</dbReference>
<feature type="domain" description="AMP-dependent synthetase/ligase" evidence="3">
    <location>
        <begin position="65"/>
        <end position="209"/>
    </location>
</feature>
<dbReference type="AlphaFoldDB" id="A0A6J6XGZ2"/>
<reference evidence="5" key="1">
    <citation type="submission" date="2020-05" db="EMBL/GenBank/DDBJ databases">
        <authorList>
            <person name="Chiriac C."/>
            <person name="Salcher M."/>
            <person name="Ghai R."/>
            <person name="Kavagutti S V."/>
        </authorList>
    </citation>
    <scope>NUCLEOTIDE SEQUENCE</scope>
</reference>
<proteinExistence type="inferred from homology"/>
<evidence type="ECO:0000256" key="2">
    <source>
        <dbReference type="ARBA" id="ARBA00022598"/>
    </source>
</evidence>
<dbReference type="PANTHER" id="PTHR43201">
    <property type="entry name" value="ACYL-COA SYNTHETASE"/>
    <property type="match status" value="1"/>
</dbReference>
<dbReference type="PROSITE" id="PS00455">
    <property type="entry name" value="AMP_BINDING"/>
    <property type="match status" value="1"/>
</dbReference>
<dbReference type="SUPFAM" id="SSF56801">
    <property type="entry name" value="Acetyl-CoA synthetase-like"/>
    <property type="match status" value="1"/>
</dbReference>
<dbReference type="InterPro" id="IPR042099">
    <property type="entry name" value="ANL_N_sf"/>
</dbReference>